<keyword evidence="2 5" id="KW-0808">Transferase</keyword>
<dbReference type="Pfam" id="PF01648">
    <property type="entry name" value="ACPS"/>
    <property type="match status" value="1"/>
</dbReference>
<organism evidence="5 6">
    <name type="scientific">Chloracidobacterium sp. N</name>
    <dbReference type="NCBI Taxonomy" id="2821540"/>
    <lineage>
        <taxon>Bacteria</taxon>
        <taxon>Pseudomonadati</taxon>
        <taxon>Acidobacteriota</taxon>
        <taxon>Terriglobia</taxon>
        <taxon>Terriglobales</taxon>
        <taxon>Acidobacteriaceae</taxon>
        <taxon>Chloracidobacterium</taxon>
        <taxon>Chloracidobacterium aggregatum</taxon>
    </lineage>
</organism>
<dbReference type="InterPro" id="IPR008278">
    <property type="entry name" value="4-PPantetheinyl_Trfase_dom"/>
</dbReference>
<evidence type="ECO:0000256" key="1">
    <source>
        <dbReference type="ARBA" id="ARBA00010990"/>
    </source>
</evidence>
<dbReference type="Pfam" id="PF22624">
    <property type="entry name" value="AASDHPPT_N"/>
    <property type="match status" value="1"/>
</dbReference>
<evidence type="ECO:0000313" key="6">
    <source>
        <dbReference type="Proteomes" id="UP000677668"/>
    </source>
</evidence>
<keyword evidence="6" id="KW-1185">Reference proteome</keyword>
<sequence length="261" mass="29449">MTAPYLNQTPEQSATPAKVQTALSPTAVHLWWLPLPRSAPVEAVESLLSADERQQARRFRRPAAAQQFCLGRARLRTILGSYLGLPPQHLRFAYTPNGKPYLPETPHLTFSLTHTGDLGLLAVTCHRRVGVDVEAPHRRANWRGLARRCLSDAAYRTLGTLPDEEQRQAMTWYWVCHEAWLKARGEASLRRLLRIDLPWARACAGDASHITMQDVSGQTWLIRNVSRDGICAALVVECAPDASIEVVIFDWSLDWRWLPQT</sequence>
<dbReference type="EMBL" id="CP072642">
    <property type="protein sequence ID" value="QUV93032.1"/>
    <property type="molecule type" value="Genomic_DNA"/>
</dbReference>
<dbReference type="InterPro" id="IPR037143">
    <property type="entry name" value="4-PPantetheinyl_Trfase_dom_sf"/>
</dbReference>
<evidence type="ECO:0000313" key="5">
    <source>
        <dbReference type="EMBL" id="QUV93032.1"/>
    </source>
</evidence>
<accession>A0ABX8AXJ3</accession>
<dbReference type="Gene3D" id="3.90.470.20">
    <property type="entry name" value="4'-phosphopantetheinyl transferase domain"/>
    <property type="match status" value="1"/>
</dbReference>
<comment type="similarity">
    <text evidence="1">Belongs to the P-Pant transferase superfamily. Gsp/Sfp/HetI/AcpT family.</text>
</comment>
<gene>
    <name evidence="5" type="ORF">J8C05_06490</name>
</gene>
<dbReference type="InterPro" id="IPR050559">
    <property type="entry name" value="P-Pant_transferase_sf"/>
</dbReference>
<dbReference type="GO" id="GO:0016740">
    <property type="term" value="F:transferase activity"/>
    <property type="evidence" value="ECO:0007669"/>
    <property type="project" value="UniProtKB-KW"/>
</dbReference>
<evidence type="ECO:0000259" key="4">
    <source>
        <dbReference type="Pfam" id="PF22624"/>
    </source>
</evidence>
<feature type="domain" description="4'-phosphopantetheinyl transferase N-terminal" evidence="4">
    <location>
        <begin position="37"/>
        <end position="124"/>
    </location>
</feature>
<reference evidence="5 6" key="1">
    <citation type="submission" date="2021-03" db="EMBL/GenBank/DDBJ databases">
        <title>Genomic and phenotypic characterization of Chloracidobacterium isolates provides evidence for multiple species.</title>
        <authorList>
            <person name="Saini M.K."/>
            <person name="Costas A.M.G."/>
            <person name="Tank M."/>
            <person name="Bryant D.A."/>
        </authorList>
    </citation>
    <scope>NUCLEOTIDE SEQUENCE [LARGE SCALE GENOMIC DNA]</scope>
    <source>
        <strain evidence="5 6">N</strain>
    </source>
</reference>
<dbReference type="PANTHER" id="PTHR12215:SF10">
    <property type="entry name" value="L-AMINOADIPATE-SEMIALDEHYDE DEHYDROGENASE-PHOSPHOPANTETHEINYL TRANSFERASE"/>
    <property type="match status" value="1"/>
</dbReference>
<evidence type="ECO:0000259" key="3">
    <source>
        <dbReference type="Pfam" id="PF01648"/>
    </source>
</evidence>
<dbReference type="PANTHER" id="PTHR12215">
    <property type="entry name" value="PHOSPHOPANTETHEINE TRANSFERASE"/>
    <property type="match status" value="1"/>
</dbReference>
<evidence type="ECO:0000256" key="2">
    <source>
        <dbReference type="ARBA" id="ARBA00022679"/>
    </source>
</evidence>
<feature type="domain" description="4'-phosphopantetheinyl transferase" evidence="3">
    <location>
        <begin position="128"/>
        <end position="212"/>
    </location>
</feature>
<dbReference type="SUPFAM" id="SSF56214">
    <property type="entry name" value="4'-phosphopantetheinyl transferase"/>
    <property type="match status" value="2"/>
</dbReference>
<dbReference type="RefSeq" id="WP_211421457.1">
    <property type="nucleotide sequence ID" value="NZ_CP072642.1"/>
</dbReference>
<proteinExistence type="inferred from homology"/>
<protein>
    <submittedName>
        <fullName evidence="5">4'-phosphopantetheinyl transferase superfamily protein</fullName>
    </submittedName>
</protein>
<name>A0ABX8AXJ3_9BACT</name>
<dbReference type="InterPro" id="IPR055066">
    <property type="entry name" value="AASDHPPT_N"/>
</dbReference>
<dbReference type="Proteomes" id="UP000677668">
    <property type="component" value="Chromosome 1"/>
</dbReference>